<evidence type="ECO:0000259" key="1">
    <source>
        <dbReference type="Pfam" id="PF12770"/>
    </source>
</evidence>
<gene>
    <name evidence="2" type="ORF">PFICI_06128</name>
</gene>
<organism evidence="2 3">
    <name type="scientific">Pestalotiopsis fici (strain W106-1 / CGMCC3.15140)</name>
    <dbReference type="NCBI Taxonomy" id="1229662"/>
    <lineage>
        <taxon>Eukaryota</taxon>
        <taxon>Fungi</taxon>
        <taxon>Dikarya</taxon>
        <taxon>Ascomycota</taxon>
        <taxon>Pezizomycotina</taxon>
        <taxon>Sordariomycetes</taxon>
        <taxon>Xylariomycetidae</taxon>
        <taxon>Amphisphaeriales</taxon>
        <taxon>Sporocadaceae</taxon>
        <taxon>Pestalotiopsis</taxon>
    </lineage>
</organism>
<dbReference type="EMBL" id="KI912112">
    <property type="protein sequence ID" value="ETS81126.1"/>
    <property type="molecule type" value="Genomic_DNA"/>
</dbReference>
<dbReference type="Pfam" id="PF13374">
    <property type="entry name" value="TPR_10"/>
    <property type="match status" value="2"/>
</dbReference>
<sequence length="1022" mass="114615">MATKENSKTTPRDIIDVETIINDIRNQHQQCTETNAMEDLELLITMMWQAIEAIPKDHPDYAKILSGLATQLGSRYTLTKATKNLEEAIVILRRAVEVTSRKPSQDFTGHIEPLHNLGTFLTYRFMGTGSASDLEEGINLARQAVHEATQLNYPRLITLLNSLSIRLQRRYTLTGNILDLDESITTARKAIEESSQKDPNHAAYLNTLGMILRSRYTRTGAREDLEESIILARQVIKETPRNNPDLPGWLNNLGVGLKYRYTLIGAIADLEEAIIAAREAVQATPRNHVDLGRHLNSLGVFLRDRYGVKRGMADLDEYIKVMQQAVEVTPQDHIDSSQWLNNLGLAFFDRYRTTEAIADLEQSITTASQAVEATPQDHPNFSRWLYNLGNRYGDRYARTGEISDLNDSITTIQQAANAIPQEHPYIADVLTGLGDRLRERYAKTEMMADLEASVQHFETALNNPTSLMVPRLRASHNLLSMSSVLQNKTHALRHARTAIYLLPQLAPRSLKSTDKHQALMQAAGLASNAAAIALHAGQPPSIAIEWLEIGRGVLAGSLQDMRSDISMLMQKHPALGTSFQRLRDFLDAPAQQSMSTSASPPLERADFTVQSSTDERIQTQKQLEELVNEIRRQPGFDRFLLPPSETDILKVGADGPVVVINVSTHRCDALIIHEHQMNCLELPHVTEEEIIEQRRHVSKSSLLMLEWLWDGIVSPVLESLGFTQTPSDGNWPRIWWIPTGPLVGFPLHAAGYHLDKASRTALDRVISSYAISIKAIMHTRGQSRSRVECLSTQRLVLVAMQDTPGLDQGWLQHAEEEVAGVRKIGSSMQLLISEPTKSKKEVLSAMEGCEIFHFAGHGDTNQSWPLQSHLLLDDWKQDPLTIESLLETNLQRRAPYLAYLSACGSGRVLNDASFDEGIHLISAFQLAGFRHVIGTLWNVDDRLCGDMARLVYEALKDGRLRDESPSRGLHFATKQLRDKWIKDFRTAMRSSMQELATSRDVEAVDESEIEGLPWVPYVHYGV</sequence>
<dbReference type="eggNOG" id="KOG4626">
    <property type="taxonomic scope" value="Eukaryota"/>
</dbReference>
<dbReference type="OMA" id="THAHLAC"/>
<dbReference type="GeneID" id="19271141"/>
<proteinExistence type="predicted"/>
<keyword evidence="3" id="KW-1185">Reference proteome</keyword>
<dbReference type="InterPro" id="IPR011990">
    <property type="entry name" value="TPR-like_helical_dom_sf"/>
</dbReference>
<evidence type="ECO:0000313" key="2">
    <source>
        <dbReference type="EMBL" id="ETS81126.1"/>
    </source>
</evidence>
<dbReference type="PANTHER" id="PTHR19959">
    <property type="entry name" value="KINESIN LIGHT CHAIN"/>
    <property type="match status" value="1"/>
</dbReference>
<dbReference type="InterPro" id="IPR024983">
    <property type="entry name" value="CHAT_dom"/>
</dbReference>
<dbReference type="Proteomes" id="UP000030651">
    <property type="component" value="Unassembled WGS sequence"/>
</dbReference>
<evidence type="ECO:0000313" key="3">
    <source>
        <dbReference type="Proteomes" id="UP000030651"/>
    </source>
</evidence>
<dbReference type="SUPFAM" id="SSF48452">
    <property type="entry name" value="TPR-like"/>
    <property type="match status" value="1"/>
</dbReference>
<dbReference type="KEGG" id="pfy:PFICI_06128"/>
<dbReference type="Pfam" id="PF12770">
    <property type="entry name" value="CHAT"/>
    <property type="match status" value="1"/>
</dbReference>
<feature type="domain" description="CHAT" evidence="1">
    <location>
        <begin position="705"/>
        <end position="964"/>
    </location>
</feature>
<dbReference type="RefSeq" id="XP_007832900.1">
    <property type="nucleotide sequence ID" value="XM_007834709.1"/>
</dbReference>
<dbReference type="PANTHER" id="PTHR19959:SF119">
    <property type="entry name" value="FUNGAL LIPASE-LIKE DOMAIN-CONTAINING PROTEIN"/>
    <property type="match status" value="1"/>
</dbReference>
<dbReference type="InParanoid" id="W3X7H9"/>
<dbReference type="AlphaFoldDB" id="W3X7H9"/>
<name>W3X7H9_PESFW</name>
<protein>
    <recommendedName>
        <fullName evidence="1">CHAT domain-containing protein</fullName>
    </recommendedName>
</protein>
<dbReference type="OrthoDB" id="9991317at2759"/>
<accession>W3X7H9</accession>
<dbReference type="STRING" id="1229662.W3X7H9"/>
<dbReference type="Gene3D" id="1.25.40.10">
    <property type="entry name" value="Tetratricopeptide repeat domain"/>
    <property type="match status" value="3"/>
</dbReference>
<dbReference type="HOGENOM" id="CLU_001305_0_0_1"/>
<reference evidence="3" key="1">
    <citation type="journal article" date="2015" name="BMC Genomics">
        <title>Genomic and transcriptomic analysis of the endophytic fungus Pestalotiopsis fici reveals its lifestyle and high potential for synthesis of natural products.</title>
        <authorList>
            <person name="Wang X."/>
            <person name="Zhang X."/>
            <person name="Liu L."/>
            <person name="Xiang M."/>
            <person name="Wang W."/>
            <person name="Sun X."/>
            <person name="Che Y."/>
            <person name="Guo L."/>
            <person name="Liu G."/>
            <person name="Guo L."/>
            <person name="Wang C."/>
            <person name="Yin W.B."/>
            <person name="Stadler M."/>
            <person name="Zhang X."/>
            <person name="Liu X."/>
        </authorList>
    </citation>
    <scope>NUCLEOTIDE SEQUENCE [LARGE SCALE GENOMIC DNA]</scope>
    <source>
        <strain evidence="3">W106-1 / CGMCC3.15140</strain>
    </source>
</reference>